<reference evidence="3 4" key="1">
    <citation type="submission" date="2019-06" db="EMBL/GenBank/DDBJ databases">
        <title>Cerasibacillus sp. nov., isolated from maize field.</title>
        <authorList>
            <person name="Lin S.-Y."/>
            <person name="Tsai C.-F."/>
            <person name="Young C.-C."/>
        </authorList>
    </citation>
    <scope>NUCLEOTIDE SEQUENCE [LARGE SCALE GENOMIC DNA]</scope>
    <source>
        <strain evidence="3 4">CC-CFT480</strain>
    </source>
</reference>
<dbReference type="Proteomes" id="UP000321574">
    <property type="component" value="Unassembled WGS sequence"/>
</dbReference>
<dbReference type="PANTHER" id="PTHR12521:SF0">
    <property type="entry name" value="ADP-RIBOSE GLYCOHYDROLASE OARD1"/>
    <property type="match status" value="1"/>
</dbReference>
<evidence type="ECO:0000313" key="3">
    <source>
        <dbReference type="EMBL" id="TXL67479.1"/>
    </source>
</evidence>
<dbReference type="PANTHER" id="PTHR12521">
    <property type="entry name" value="PROTEIN C6ORF130"/>
    <property type="match status" value="1"/>
</dbReference>
<sequence>MIILKQGNLLNDEAEALVNTVNCVGVMGKGIALQFKQAYPKMFTEYQKACRKEEMQPGKMHVVDTKTLFNPKFIINFPTKRHWKSKSRMEDIESGLVDLVKVVKDLGLKSIAVPPLGCGNGGLKWSEVRPKIEKAFEQLPSVEVHLYEPAGSPKPDKIKIRTNRPKMTKARALFLMLMNDYSIPGYKLSLLEIQKLAYFLQTVGEPLRLRFEKGKFGPYADNLNHVLQRIDGHFIRGFGDRSRDAEIYLMRDAAEEAEMFLEDDKSAVDHLEAVREIIHGFETPYGLELLATVHWVAGNKPEIQGDVQKIVEEVHNWNERKRKLFKEKHIGKAWEHLIEIN</sequence>
<organism evidence="3 4">
    <name type="scientific">Cerasibacillus terrae</name>
    <dbReference type="NCBI Taxonomy" id="2498845"/>
    <lineage>
        <taxon>Bacteria</taxon>
        <taxon>Bacillati</taxon>
        <taxon>Bacillota</taxon>
        <taxon>Bacilli</taxon>
        <taxon>Bacillales</taxon>
        <taxon>Bacillaceae</taxon>
        <taxon>Cerasibacillus</taxon>
    </lineage>
</organism>
<gene>
    <name evidence="3" type="ORF">FHP05_00200</name>
</gene>
<name>A0A5C8P1J3_9BACI</name>
<dbReference type="Gene3D" id="3.40.220.10">
    <property type="entry name" value="Leucine Aminopeptidase, subunit E, domain 1"/>
    <property type="match status" value="1"/>
</dbReference>
<evidence type="ECO:0000256" key="1">
    <source>
        <dbReference type="ARBA" id="ARBA00035885"/>
    </source>
</evidence>
<dbReference type="OrthoDB" id="9780211at2"/>
<feature type="domain" description="Macro" evidence="2">
    <location>
        <begin position="1"/>
        <end position="155"/>
    </location>
</feature>
<dbReference type="AlphaFoldDB" id="A0A5C8P1J3"/>
<dbReference type="InterPro" id="IPR050892">
    <property type="entry name" value="ADP-ribose_metab_enzymes"/>
</dbReference>
<protein>
    <submittedName>
        <fullName evidence="3">Macro domain-containing protein</fullName>
    </submittedName>
</protein>
<dbReference type="SUPFAM" id="SSF52949">
    <property type="entry name" value="Macro domain-like"/>
    <property type="match status" value="1"/>
</dbReference>
<dbReference type="InterPro" id="IPR043472">
    <property type="entry name" value="Macro_dom-like"/>
</dbReference>
<comment type="catalytic activity">
    <reaction evidence="1">
        <text>an N-(ADP-alpha-D-ribosyl)-thymidine in DNA + H2O = a thymidine in DNA + ADP-D-ribose</text>
        <dbReference type="Rhea" id="RHEA:71655"/>
        <dbReference type="Rhea" id="RHEA-COMP:13556"/>
        <dbReference type="Rhea" id="RHEA-COMP:18051"/>
        <dbReference type="ChEBI" id="CHEBI:15377"/>
        <dbReference type="ChEBI" id="CHEBI:57967"/>
        <dbReference type="ChEBI" id="CHEBI:137386"/>
        <dbReference type="ChEBI" id="CHEBI:191199"/>
    </reaction>
    <physiologicalReaction direction="left-to-right" evidence="1">
        <dbReference type="Rhea" id="RHEA:71656"/>
    </physiologicalReaction>
</comment>
<dbReference type="RefSeq" id="WP_147664939.1">
    <property type="nucleotide sequence ID" value="NZ_VDUW01000001.1"/>
</dbReference>
<dbReference type="InterPro" id="IPR002589">
    <property type="entry name" value="Macro_dom"/>
</dbReference>
<proteinExistence type="predicted"/>
<dbReference type="PROSITE" id="PS51154">
    <property type="entry name" value="MACRO"/>
    <property type="match status" value="1"/>
</dbReference>
<dbReference type="Pfam" id="PF01661">
    <property type="entry name" value="Macro"/>
    <property type="match status" value="1"/>
</dbReference>
<dbReference type="SMART" id="SM00506">
    <property type="entry name" value="A1pp"/>
    <property type="match status" value="1"/>
</dbReference>
<accession>A0A5C8P1J3</accession>
<dbReference type="GO" id="GO:0140291">
    <property type="term" value="P:peptidyl-glutamate ADP-deribosylation"/>
    <property type="evidence" value="ECO:0007669"/>
    <property type="project" value="TreeGrafter"/>
</dbReference>
<keyword evidence="4" id="KW-1185">Reference proteome</keyword>
<dbReference type="EMBL" id="VDUW01000001">
    <property type="protein sequence ID" value="TXL67479.1"/>
    <property type="molecule type" value="Genomic_DNA"/>
</dbReference>
<evidence type="ECO:0000313" key="4">
    <source>
        <dbReference type="Proteomes" id="UP000321574"/>
    </source>
</evidence>
<evidence type="ECO:0000259" key="2">
    <source>
        <dbReference type="PROSITE" id="PS51154"/>
    </source>
</evidence>
<comment type="caution">
    <text evidence="3">The sequence shown here is derived from an EMBL/GenBank/DDBJ whole genome shotgun (WGS) entry which is preliminary data.</text>
</comment>
<dbReference type="CDD" id="cd02901">
    <property type="entry name" value="Macro_Poa1p-like"/>
    <property type="match status" value="1"/>
</dbReference>